<keyword evidence="1 3" id="KW-0732">Signal</keyword>
<reference evidence="5" key="1">
    <citation type="submission" date="2021-01" db="EMBL/GenBank/DDBJ databases">
        <authorList>
            <person name="Corre E."/>
            <person name="Pelletier E."/>
            <person name="Niang G."/>
            <person name="Scheremetjew M."/>
            <person name="Finn R."/>
            <person name="Kale V."/>
            <person name="Holt S."/>
            <person name="Cochrane G."/>
            <person name="Meng A."/>
            <person name="Brown T."/>
            <person name="Cohen L."/>
        </authorList>
    </citation>
    <scope>NUCLEOTIDE SEQUENCE</scope>
    <source>
        <strain evidence="5">Pbaha01</strain>
    </source>
</reference>
<dbReference type="GO" id="GO:0016787">
    <property type="term" value="F:hydrolase activity"/>
    <property type="evidence" value="ECO:0007669"/>
    <property type="project" value="UniProtKB-KW"/>
</dbReference>
<dbReference type="PANTHER" id="PTHR10161">
    <property type="entry name" value="TARTRATE-RESISTANT ACID PHOSPHATASE TYPE 5"/>
    <property type="match status" value="1"/>
</dbReference>
<dbReference type="Gene3D" id="3.60.21.10">
    <property type="match status" value="1"/>
</dbReference>
<evidence type="ECO:0000259" key="4">
    <source>
        <dbReference type="Pfam" id="PF00149"/>
    </source>
</evidence>
<evidence type="ECO:0000256" key="2">
    <source>
        <dbReference type="ARBA" id="ARBA00022801"/>
    </source>
</evidence>
<dbReference type="InterPro" id="IPR051558">
    <property type="entry name" value="Metallophosphoesterase_PAP"/>
</dbReference>
<organism evidence="5">
    <name type="scientific">Pyrodinium bahamense</name>
    <dbReference type="NCBI Taxonomy" id="73915"/>
    <lineage>
        <taxon>Eukaryota</taxon>
        <taxon>Sar</taxon>
        <taxon>Alveolata</taxon>
        <taxon>Dinophyceae</taxon>
        <taxon>Gonyaulacales</taxon>
        <taxon>Pyrocystaceae</taxon>
        <taxon>Pyrodinium</taxon>
    </lineage>
</organism>
<dbReference type="SUPFAM" id="SSF56300">
    <property type="entry name" value="Metallo-dependent phosphatases"/>
    <property type="match status" value="1"/>
</dbReference>
<evidence type="ECO:0000256" key="3">
    <source>
        <dbReference type="SAM" id="SignalP"/>
    </source>
</evidence>
<dbReference type="InterPro" id="IPR029052">
    <property type="entry name" value="Metallo-depent_PP-like"/>
</dbReference>
<feature type="domain" description="Calcineurin-like phosphoesterase" evidence="4">
    <location>
        <begin position="133"/>
        <end position="263"/>
    </location>
</feature>
<accession>A0A7S0G0S4</accession>
<dbReference type="AlphaFoldDB" id="A0A7S0G0S4"/>
<proteinExistence type="predicted"/>
<dbReference type="Pfam" id="PF00149">
    <property type="entry name" value="Metallophos"/>
    <property type="match status" value="1"/>
</dbReference>
<sequence>MTLASTLLATLLVALGHCARSLDSCPYEDMSALQVTKITDVASAARSPACSANAACSHLAGDCCPTSDGVMLACCSSASSPSVPSLGSSSTRPSSAGAGYFPHFDTSPDYLNIGSGARGVAGNGGRPSDNYYLVIGDYGACGGNDECAEQSEIAEMMRRYVSSRRQANPNSTLSFVLAVGDNFYWTGASSGRFSSTWRDVYKELADVPWFAVMGNHDYGDSDPGAACASLTPRFECSDTNQNSAACGGARPYSTEAQSYDSNQLNADKGGVDGSVRANFHMPDFTYFYTIPALDFELIAMDWNWEDRNGLGGRGSACTGCGAYYAAKHCGSADVLDDGLKQIQDASTRLLRNRSLAAEHGNVAIIGHYPDAFQGGANFRTMYLQDSPEANVFNFYGHTHVQQCEGTDESGQCVDFLTGGGGGCCSTGDTPAGFAVISWDDNRRQLVECFNGVSTLGLACTALHYSGAGYRRGAYGAVGHERLVCNFTNDHPPCPNYAGPVSHAEVVSRSLSPQS</sequence>
<dbReference type="EMBL" id="HBEG01054073">
    <property type="protein sequence ID" value="CAD8389306.1"/>
    <property type="molecule type" value="Transcribed_RNA"/>
</dbReference>
<gene>
    <name evidence="5" type="ORF">PBAH0796_LOCUS32919</name>
</gene>
<evidence type="ECO:0000256" key="1">
    <source>
        <dbReference type="ARBA" id="ARBA00022729"/>
    </source>
</evidence>
<feature type="chain" id="PRO_5031293371" description="Calcineurin-like phosphoesterase domain-containing protein" evidence="3">
    <location>
        <begin position="22"/>
        <end position="514"/>
    </location>
</feature>
<evidence type="ECO:0000313" key="5">
    <source>
        <dbReference type="EMBL" id="CAD8389306.1"/>
    </source>
</evidence>
<dbReference type="InterPro" id="IPR004843">
    <property type="entry name" value="Calcineurin-like_PHP"/>
</dbReference>
<keyword evidence="2" id="KW-0378">Hydrolase</keyword>
<protein>
    <recommendedName>
        <fullName evidence="4">Calcineurin-like phosphoesterase domain-containing protein</fullName>
    </recommendedName>
</protein>
<name>A0A7S0G0S4_9DINO</name>
<dbReference type="PANTHER" id="PTHR10161:SF14">
    <property type="entry name" value="TARTRATE-RESISTANT ACID PHOSPHATASE TYPE 5"/>
    <property type="match status" value="1"/>
</dbReference>
<feature type="signal peptide" evidence="3">
    <location>
        <begin position="1"/>
        <end position="21"/>
    </location>
</feature>